<name>A0ABN7NVI3_TIMPD</name>
<accession>A0ABN7NVI3</accession>
<evidence type="ECO:0000313" key="3">
    <source>
        <dbReference type="Proteomes" id="UP001153148"/>
    </source>
</evidence>
<keyword evidence="1" id="KW-1133">Transmembrane helix</keyword>
<keyword evidence="1" id="KW-0472">Membrane</keyword>
<dbReference type="EMBL" id="CAJPIN010007726">
    <property type="protein sequence ID" value="CAG2058663.1"/>
    <property type="molecule type" value="Genomic_DNA"/>
</dbReference>
<keyword evidence="1" id="KW-0812">Transmembrane</keyword>
<proteinExistence type="predicted"/>
<evidence type="ECO:0000256" key="1">
    <source>
        <dbReference type="SAM" id="Phobius"/>
    </source>
</evidence>
<sequence>MYLHVVDGPSQAITDIPEVLRVIDANYDFLKDYYAGFAIENVVPAFVGMREEAFDPALAALIALLIVLFVGCITFIVVCCCLRHW</sequence>
<dbReference type="Proteomes" id="UP001153148">
    <property type="component" value="Unassembled WGS sequence"/>
</dbReference>
<evidence type="ECO:0000313" key="2">
    <source>
        <dbReference type="EMBL" id="CAG2058663.1"/>
    </source>
</evidence>
<keyword evidence="3" id="KW-1185">Reference proteome</keyword>
<gene>
    <name evidence="2" type="ORF">TPAB3V08_LOCUS5632</name>
</gene>
<feature type="transmembrane region" description="Helical" evidence="1">
    <location>
        <begin position="57"/>
        <end position="82"/>
    </location>
</feature>
<organism evidence="2 3">
    <name type="scientific">Timema podura</name>
    <name type="common">Walking stick</name>
    <dbReference type="NCBI Taxonomy" id="61482"/>
    <lineage>
        <taxon>Eukaryota</taxon>
        <taxon>Metazoa</taxon>
        <taxon>Ecdysozoa</taxon>
        <taxon>Arthropoda</taxon>
        <taxon>Hexapoda</taxon>
        <taxon>Insecta</taxon>
        <taxon>Pterygota</taxon>
        <taxon>Neoptera</taxon>
        <taxon>Polyneoptera</taxon>
        <taxon>Phasmatodea</taxon>
        <taxon>Timematodea</taxon>
        <taxon>Timematoidea</taxon>
        <taxon>Timematidae</taxon>
        <taxon>Timema</taxon>
    </lineage>
</organism>
<comment type="caution">
    <text evidence="2">The sequence shown here is derived from an EMBL/GenBank/DDBJ whole genome shotgun (WGS) entry which is preliminary data.</text>
</comment>
<reference evidence="2" key="1">
    <citation type="submission" date="2021-03" db="EMBL/GenBank/DDBJ databases">
        <authorList>
            <person name="Tran Van P."/>
        </authorList>
    </citation>
    <scope>NUCLEOTIDE SEQUENCE</scope>
</reference>
<protein>
    <submittedName>
        <fullName evidence="2">Uncharacterized protein</fullName>
    </submittedName>
</protein>